<evidence type="ECO:0000313" key="2">
    <source>
        <dbReference type="EMBL" id="KAL0444610.1"/>
    </source>
</evidence>
<gene>
    <name evidence="2" type="ORF">Slati_2183700</name>
</gene>
<name>A0AAW2WSH5_9LAMI</name>
<dbReference type="EMBL" id="JACGWN010000007">
    <property type="protein sequence ID" value="KAL0444610.1"/>
    <property type="molecule type" value="Genomic_DNA"/>
</dbReference>
<comment type="caution">
    <text evidence="2">The sequence shown here is derived from an EMBL/GenBank/DDBJ whole genome shotgun (WGS) entry which is preliminary data.</text>
</comment>
<proteinExistence type="predicted"/>
<evidence type="ECO:0000256" key="1">
    <source>
        <dbReference type="SAM" id="MobiDB-lite"/>
    </source>
</evidence>
<reference evidence="2" key="2">
    <citation type="journal article" date="2024" name="Plant">
        <title>Genomic evolution and insights into agronomic trait innovations of Sesamum species.</title>
        <authorList>
            <person name="Miao H."/>
            <person name="Wang L."/>
            <person name="Qu L."/>
            <person name="Liu H."/>
            <person name="Sun Y."/>
            <person name="Le M."/>
            <person name="Wang Q."/>
            <person name="Wei S."/>
            <person name="Zheng Y."/>
            <person name="Lin W."/>
            <person name="Duan Y."/>
            <person name="Cao H."/>
            <person name="Xiong S."/>
            <person name="Wang X."/>
            <person name="Wei L."/>
            <person name="Li C."/>
            <person name="Ma Q."/>
            <person name="Ju M."/>
            <person name="Zhao R."/>
            <person name="Li G."/>
            <person name="Mu C."/>
            <person name="Tian Q."/>
            <person name="Mei H."/>
            <person name="Zhang T."/>
            <person name="Gao T."/>
            <person name="Zhang H."/>
        </authorList>
    </citation>
    <scope>NUCLEOTIDE SEQUENCE</scope>
    <source>
        <strain evidence="2">KEN1</strain>
    </source>
</reference>
<sequence length="84" mass="9472">MWQVTVCRSLKTQRARCRLSELAACLNQRPAEVANRLVARACCEQQPATTKRSRRPREPSCSKGQRPPSDDSDSTASHQRPRPP</sequence>
<dbReference type="AlphaFoldDB" id="A0AAW2WSH5"/>
<protein>
    <submittedName>
        <fullName evidence="2">Uncharacterized protein</fullName>
    </submittedName>
</protein>
<feature type="region of interest" description="Disordered" evidence="1">
    <location>
        <begin position="44"/>
        <end position="84"/>
    </location>
</feature>
<reference evidence="2" key="1">
    <citation type="submission" date="2020-06" db="EMBL/GenBank/DDBJ databases">
        <authorList>
            <person name="Li T."/>
            <person name="Hu X."/>
            <person name="Zhang T."/>
            <person name="Song X."/>
            <person name="Zhang H."/>
            <person name="Dai N."/>
            <person name="Sheng W."/>
            <person name="Hou X."/>
            <person name="Wei L."/>
        </authorList>
    </citation>
    <scope>NUCLEOTIDE SEQUENCE</scope>
    <source>
        <strain evidence="2">KEN1</strain>
        <tissue evidence="2">Leaf</tissue>
    </source>
</reference>
<organism evidence="2">
    <name type="scientific">Sesamum latifolium</name>
    <dbReference type="NCBI Taxonomy" id="2727402"/>
    <lineage>
        <taxon>Eukaryota</taxon>
        <taxon>Viridiplantae</taxon>
        <taxon>Streptophyta</taxon>
        <taxon>Embryophyta</taxon>
        <taxon>Tracheophyta</taxon>
        <taxon>Spermatophyta</taxon>
        <taxon>Magnoliopsida</taxon>
        <taxon>eudicotyledons</taxon>
        <taxon>Gunneridae</taxon>
        <taxon>Pentapetalae</taxon>
        <taxon>asterids</taxon>
        <taxon>lamiids</taxon>
        <taxon>Lamiales</taxon>
        <taxon>Pedaliaceae</taxon>
        <taxon>Sesamum</taxon>
    </lineage>
</organism>
<accession>A0AAW2WSH5</accession>